<feature type="compositionally biased region" description="Gly residues" evidence="1">
    <location>
        <begin position="18"/>
        <end position="29"/>
    </location>
</feature>
<dbReference type="InterPro" id="IPR004182">
    <property type="entry name" value="GRAM"/>
</dbReference>
<evidence type="ECO:0000313" key="5">
    <source>
        <dbReference type="Proteomes" id="UP001178508"/>
    </source>
</evidence>
<dbReference type="SMART" id="SM00568">
    <property type="entry name" value="GRAM"/>
    <property type="match status" value="1"/>
</dbReference>
<feature type="compositionally biased region" description="Polar residues" evidence="1">
    <location>
        <begin position="240"/>
        <end position="257"/>
    </location>
</feature>
<feature type="region of interest" description="Disordered" evidence="1">
    <location>
        <begin position="18"/>
        <end position="76"/>
    </location>
</feature>
<keyword evidence="2" id="KW-1133">Transmembrane helix</keyword>
<dbReference type="Pfam" id="PF02893">
    <property type="entry name" value="GRAM"/>
    <property type="match status" value="1"/>
</dbReference>
<evidence type="ECO:0000256" key="1">
    <source>
        <dbReference type="SAM" id="MobiDB-lite"/>
    </source>
</evidence>
<gene>
    <name evidence="4" type="ORF">XNOV1_A004796</name>
</gene>
<feature type="transmembrane region" description="Helical" evidence="2">
    <location>
        <begin position="289"/>
        <end position="310"/>
    </location>
</feature>
<keyword evidence="2" id="KW-0472">Membrane</keyword>
<dbReference type="InterPro" id="IPR011993">
    <property type="entry name" value="PH-like_dom_sf"/>
</dbReference>
<keyword evidence="2" id="KW-0812">Transmembrane</keyword>
<accession>A0AAV1GIL2</accession>
<dbReference type="PANTHER" id="PTHR46645">
    <property type="entry name" value="GRAM DOMAIN-CONTAINING PROTEIN 2B-RELATED"/>
    <property type="match status" value="1"/>
</dbReference>
<dbReference type="Gene3D" id="2.30.29.30">
    <property type="entry name" value="Pleckstrin-homology domain (PH domain)/Phosphotyrosine-binding domain (PTB)"/>
    <property type="match status" value="1"/>
</dbReference>
<dbReference type="Proteomes" id="UP001178508">
    <property type="component" value="Chromosome 14"/>
</dbReference>
<feature type="domain" description="GRAM" evidence="3">
    <location>
        <begin position="87"/>
        <end position="154"/>
    </location>
</feature>
<dbReference type="PANTHER" id="PTHR46645:SF1">
    <property type="entry name" value="GRAM DOMAIN-CONTAINING PROTEIN"/>
    <property type="match status" value="1"/>
</dbReference>
<proteinExistence type="predicted"/>
<dbReference type="AlphaFoldDB" id="A0AAV1GIL2"/>
<name>A0AAV1GIL2_XYRNO</name>
<evidence type="ECO:0000256" key="2">
    <source>
        <dbReference type="SAM" id="Phobius"/>
    </source>
</evidence>
<reference evidence="4" key="1">
    <citation type="submission" date="2023-08" db="EMBL/GenBank/DDBJ databases">
        <authorList>
            <person name="Alioto T."/>
            <person name="Alioto T."/>
            <person name="Gomez Garrido J."/>
        </authorList>
    </citation>
    <scope>NUCLEOTIDE SEQUENCE</scope>
</reference>
<evidence type="ECO:0000259" key="3">
    <source>
        <dbReference type="SMART" id="SM00568"/>
    </source>
</evidence>
<feature type="region of interest" description="Disordered" evidence="1">
    <location>
        <begin position="227"/>
        <end position="260"/>
    </location>
</feature>
<dbReference type="InterPro" id="IPR052633">
    <property type="entry name" value="GRAM_domain_protein_2B"/>
</dbReference>
<dbReference type="EMBL" id="OY660877">
    <property type="protein sequence ID" value="CAJ1072017.1"/>
    <property type="molecule type" value="Genomic_DNA"/>
</dbReference>
<evidence type="ECO:0000313" key="4">
    <source>
        <dbReference type="EMBL" id="CAJ1072017.1"/>
    </source>
</evidence>
<organism evidence="4 5">
    <name type="scientific">Xyrichtys novacula</name>
    <name type="common">Pearly razorfish</name>
    <name type="synonym">Hemipteronotus novacula</name>
    <dbReference type="NCBI Taxonomy" id="13765"/>
    <lineage>
        <taxon>Eukaryota</taxon>
        <taxon>Metazoa</taxon>
        <taxon>Chordata</taxon>
        <taxon>Craniata</taxon>
        <taxon>Vertebrata</taxon>
        <taxon>Euteleostomi</taxon>
        <taxon>Actinopterygii</taxon>
        <taxon>Neopterygii</taxon>
        <taxon>Teleostei</taxon>
        <taxon>Neoteleostei</taxon>
        <taxon>Acanthomorphata</taxon>
        <taxon>Eupercaria</taxon>
        <taxon>Labriformes</taxon>
        <taxon>Labridae</taxon>
        <taxon>Xyrichtys</taxon>
    </lineage>
</organism>
<sequence length="338" mass="37690">MASRRFSLDSSVIADGAGLLGAKGSGGKLGSKKSKQTQSLDDARMEFQELNRSMNSGAPLREQPIAEENMDKPDGLINSNSFKKHNKSFHKLFPDIPEAENLTHAFTCSMQKEGLYHGKLYISEHHVCFHSSVLLKDTKVAVSGCSVREVKKYNSALSMLSIKTSDGEKYTFVSLRNRELCYHLLTNICSYAKEGSPNSSPHLSSAENEAEHDVAPAYSSLEDSIDHTSRQSSHDFGIPQMSSEGPSRTNSTRQSSIADPETRERPWMWSILERVAPFLFVSDMRNLSILFYIYVTLMALLLVASGYIGLRIIALEEQLNSLGTLTELALRHRQYQET</sequence>
<keyword evidence="5" id="KW-1185">Reference proteome</keyword>
<protein>
    <submittedName>
        <fullName evidence="4">GRAM domain-containing protein 2B-like</fullName>
    </submittedName>
</protein>